<sequence>MAETLVSFVVEATLSKVVSNATEQINLAWGFNKEDLELFLRVSFQMSNMYVAVKRLIEPKLEGRDNAESN</sequence>
<dbReference type="Proteomes" id="UP000187203">
    <property type="component" value="Unassembled WGS sequence"/>
</dbReference>
<accession>A0A1R3I4C6</accession>
<keyword evidence="2" id="KW-1185">Reference proteome</keyword>
<organism evidence="1 2">
    <name type="scientific">Corchorus olitorius</name>
    <dbReference type="NCBI Taxonomy" id="93759"/>
    <lineage>
        <taxon>Eukaryota</taxon>
        <taxon>Viridiplantae</taxon>
        <taxon>Streptophyta</taxon>
        <taxon>Embryophyta</taxon>
        <taxon>Tracheophyta</taxon>
        <taxon>Spermatophyta</taxon>
        <taxon>Magnoliopsida</taxon>
        <taxon>eudicotyledons</taxon>
        <taxon>Gunneridae</taxon>
        <taxon>Pentapetalae</taxon>
        <taxon>rosids</taxon>
        <taxon>malvids</taxon>
        <taxon>Malvales</taxon>
        <taxon>Malvaceae</taxon>
        <taxon>Grewioideae</taxon>
        <taxon>Apeibeae</taxon>
        <taxon>Corchorus</taxon>
    </lineage>
</organism>
<dbReference type="EMBL" id="AWUE01018934">
    <property type="protein sequence ID" value="OMO77456.1"/>
    <property type="molecule type" value="Genomic_DNA"/>
</dbReference>
<evidence type="ECO:0000313" key="2">
    <source>
        <dbReference type="Proteomes" id="UP000187203"/>
    </source>
</evidence>
<comment type="caution">
    <text evidence="1">The sequence shown here is derived from an EMBL/GenBank/DDBJ whole genome shotgun (WGS) entry which is preliminary data.</text>
</comment>
<protein>
    <submittedName>
        <fullName evidence="1">Uncharacterized protein</fullName>
    </submittedName>
</protein>
<dbReference type="AlphaFoldDB" id="A0A1R3I4C6"/>
<proteinExistence type="predicted"/>
<name>A0A1R3I4C6_9ROSI</name>
<gene>
    <name evidence="1" type="ORF">COLO4_25172</name>
</gene>
<reference evidence="2" key="1">
    <citation type="submission" date="2013-09" db="EMBL/GenBank/DDBJ databases">
        <title>Corchorus olitorius genome sequencing.</title>
        <authorList>
            <person name="Alam M."/>
            <person name="Haque M.S."/>
            <person name="Islam M.S."/>
            <person name="Emdad E.M."/>
            <person name="Islam M.M."/>
            <person name="Ahmed B."/>
            <person name="Halim A."/>
            <person name="Hossen Q.M.M."/>
            <person name="Hossain M.Z."/>
            <person name="Ahmed R."/>
            <person name="Khan M.M."/>
            <person name="Islam R."/>
            <person name="Rashid M.M."/>
            <person name="Khan S.A."/>
            <person name="Rahman M.S."/>
            <person name="Alam M."/>
            <person name="Yahiya A.S."/>
            <person name="Khan M.S."/>
            <person name="Azam M.S."/>
            <person name="Haque T."/>
            <person name="Lashkar M.Z.H."/>
            <person name="Akhand A.I."/>
            <person name="Morshed G."/>
            <person name="Roy S."/>
            <person name="Uddin K.S."/>
            <person name="Rabeya T."/>
            <person name="Hossain A.S."/>
            <person name="Chowdhury A."/>
            <person name="Snigdha A.R."/>
            <person name="Mortoza M.S."/>
            <person name="Matin S.A."/>
            <person name="Hoque S.M.E."/>
            <person name="Islam M.K."/>
            <person name="Roy D.K."/>
            <person name="Haider R."/>
            <person name="Moosa M.M."/>
            <person name="Elias S.M."/>
            <person name="Hasan A.M."/>
            <person name="Jahan S."/>
            <person name="Shafiuddin M."/>
            <person name="Mahmood N."/>
            <person name="Shommy N.S."/>
        </authorList>
    </citation>
    <scope>NUCLEOTIDE SEQUENCE [LARGE SCALE GENOMIC DNA]</scope>
    <source>
        <strain evidence="2">cv. O-4</strain>
    </source>
</reference>
<evidence type="ECO:0000313" key="1">
    <source>
        <dbReference type="EMBL" id="OMO77456.1"/>
    </source>
</evidence>